<feature type="compositionally biased region" description="Polar residues" evidence="1">
    <location>
        <begin position="258"/>
        <end position="271"/>
    </location>
</feature>
<reference evidence="2 3" key="1">
    <citation type="journal article" date="2017" name="Mol. Ecol.">
        <title>Comparative and population genomic landscape of Phellinus noxius: A hypervariable fungus causing root rot in trees.</title>
        <authorList>
            <person name="Chung C.L."/>
            <person name="Lee T.J."/>
            <person name="Akiba M."/>
            <person name="Lee H.H."/>
            <person name="Kuo T.H."/>
            <person name="Liu D."/>
            <person name="Ke H.M."/>
            <person name="Yokoi T."/>
            <person name="Roa M.B."/>
            <person name="Lu M.J."/>
            <person name="Chang Y.Y."/>
            <person name="Ann P.J."/>
            <person name="Tsai J.N."/>
            <person name="Chen C.Y."/>
            <person name="Tzean S.S."/>
            <person name="Ota Y."/>
            <person name="Hattori T."/>
            <person name="Sahashi N."/>
            <person name="Liou R.F."/>
            <person name="Kikuchi T."/>
            <person name="Tsai I.J."/>
        </authorList>
    </citation>
    <scope>NUCLEOTIDE SEQUENCE [LARGE SCALE GENOMIC DNA]</scope>
    <source>
        <strain evidence="2 3">FFPRI411160</strain>
    </source>
</reference>
<feature type="region of interest" description="Disordered" evidence="1">
    <location>
        <begin position="1547"/>
        <end position="1577"/>
    </location>
</feature>
<feature type="region of interest" description="Disordered" evidence="1">
    <location>
        <begin position="880"/>
        <end position="944"/>
    </location>
</feature>
<feature type="compositionally biased region" description="Polar residues" evidence="1">
    <location>
        <begin position="15"/>
        <end position="26"/>
    </location>
</feature>
<feature type="compositionally biased region" description="Polar residues" evidence="1">
    <location>
        <begin position="1148"/>
        <end position="1157"/>
    </location>
</feature>
<dbReference type="EMBL" id="NBII01000001">
    <property type="protein sequence ID" value="PAV24327.1"/>
    <property type="molecule type" value="Genomic_DNA"/>
</dbReference>
<feature type="region of interest" description="Disordered" evidence="1">
    <location>
        <begin position="957"/>
        <end position="979"/>
    </location>
</feature>
<feature type="compositionally biased region" description="Polar residues" evidence="1">
    <location>
        <begin position="490"/>
        <end position="526"/>
    </location>
</feature>
<feature type="region of interest" description="Disordered" evidence="1">
    <location>
        <begin position="752"/>
        <end position="795"/>
    </location>
</feature>
<feature type="region of interest" description="Disordered" evidence="1">
    <location>
        <begin position="218"/>
        <end position="271"/>
    </location>
</feature>
<proteinExistence type="predicted"/>
<feature type="compositionally biased region" description="Polar residues" evidence="1">
    <location>
        <begin position="1114"/>
        <end position="1141"/>
    </location>
</feature>
<feature type="compositionally biased region" description="Polar residues" evidence="1">
    <location>
        <begin position="558"/>
        <end position="568"/>
    </location>
</feature>
<feature type="compositionally biased region" description="Polar residues" evidence="1">
    <location>
        <begin position="399"/>
        <end position="410"/>
    </location>
</feature>
<dbReference type="OrthoDB" id="3259825at2759"/>
<evidence type="ECO:0000313" key="2">
    <source>
        <dbReference type="EMBL" id="PAV24327.1"/>
    </source>
</evidence>
<feature type="region of interest" description="Disordered" evidence="1">
    <location>
        <begin position="702"/>
        <end position="728"/>
    </location>
</feature>
<feature type="compositionally biased region" description="Basic and acidic residues" evidence="1">
    <location>
        <begin position="569"/>
        <end position="579"/>
    </location>
</feature>
<organism evidence="2 3">
    <name type="scientific">Pyrrhoderma noxium</name>
    <dbReference type="NCBI Taxonomy" id="2282107"/>
    <lineage>
        <taxon>Eukaryota</taxon>
        <taxon>Fungi</taxon>
        <taxon>Dikarya</taxon>
        <taxon>Basidiomycota</taxon>
        <taxon>Agaricomycotina</taxon>
        <taxon>Agaricomycetes</taxon>
        <taxon>Hymenochaetales</taxon>
        <taxon>Hymenochaetaceae</taxon>
        <taxon>Pyrrhoderma</taxon>
    </lineage>
</organism>
<dbReference type="InParanoid" id="A0A286UXL4"/>
<evidence type="ECO:0000313" key="3">
    <source>
        <dbReference type="Proteomes" id="UP000217199"/>
    </source>
</evidence>
<feature type="region of interest" description="Disordered" evidence="1">
    <location>
        <begin position="1313"/>
        <end position="1392"/>
    </location>
</feature>
<feature type="compositionally biased region" description="Polar residues" evidence="1">
    <location>
        <begin position="1048"/>
        <end position="1059"/>
    </location>
</feature>
<feature type="region of interest" description="Disordered" evidence="1">
    <location>
        <begin position="832"/>
        <end position="856"/>
    </location>
</feature>
<gene>
    <name evidence="2" type="ORF">PNOK_0139500</name>
</gene>
<dbReference type="STRING" id="2282107.A0A286UXL4"/>
<feature type="compositionally biased region" description="Polar residues" evidence="1">
    <location>
        <begin position="145"/>
        <end position="158"/>
    </location>
</feature>
<feature type="compositionally biased region" description="Polar residues" evidence="1">
    <location>
        <begin position="705"/>
        <end position="716"/>
    </location>
</feature>
<feature type="compositionally biased region" description="Low complexity" evidence="1">
    <location>
        <begin position="120"/>
        <end position="144"/>
    </location>
</feature>
<feature type="compositionally biased region" description="Basic and acidic residues" evidence="1">
    <location>
        <begin position="932"/>
        <end position="944"/>
    </location>
</feature>
<accession>A0A286UXL4</accession>
<name>A0A286UXL4_9AGAM</name>
<feature type="compositionally biased region" description="Polar residues" evidence="1">
    <location>
        <begin position="775"/>
        <end position="792"/>
    </location>
</feature>
<protein>
    <submittedName>
        <fullName evidence="2">Uncharacterized protein</fullName>
    </submittedName>
</protein>
<evidence type="ECO:0000256" key="1">
    <source>
        <dbReference type="SAM" id="MobiDB-lite"/>
    </source>
</evidence>
<dbReference type="Proteomes" id="UP000217199">
    <property type="component" value="Unassembled WGS sequence"/>
</dbReference>
<feature type="compositionally biased region" description="Low complexity" evidence="1">
    <location>
        <begin position="475"/>
        <end position="489"/>
    </location>
</feature>
<feature type="compositionally biased region" description="Polar residues" evidence="1">
    <location>
        <begin position="184"/>
        <end position="204"/>
    </location>
</feature>
<feature type="compositionally biased region" description="Polar residues" evidence="1">
    <location>
        <begin position="1332"/>
        <end position="1342"/>
    </location>
</feature>
<feature type="compositionally biased region" description="Low complexity" evidence="1">
    <location>
        <begin position="218"/>
        <end position="249"/>
    </location>
</feature>
<feature type="compositionally biased region" description="Polar residues" evidence="1">
    <location>
        <begin position="1175"/>
        <end position="1186"/>
    </location>
</feature>
<keyword evidence="3" id="KW-1185">Reference proteome</keyword>
<feature type="compositionally biased region" description="Low complexity" evidence="1">
    <location>
        <begin position="1551"/>
        <end position="1570"/>
    </location>
</feature>
<feature type="region of interest" description="Disordered" evidence="1">
    <location>
        <begin position="351"/>
        <end position="411"/>
    </location>
</feature>
<feature type="region of interest" description="Disordered" evidence="1">
    <location>
        <begin position="436"/>
        <end position="579"/>
    </location>
</feature>
<feature type="compositionally biased region" description="Polar residues" evidence="1">
    <location>
        <begin position="999"/>
        <end position="1023"/>
    </location>
</feature>
<sequence length="1598" mass="172463">MHRFRKKSDVKRSEVPTSTGSPSYATPESDFRTSLILPDLSRRFTLLRSTNGNQLNLENLRSRFAEQRAKGAENQISQEEEDMLLDMLSRMRGTGFGFGHKSPAMGENVSNKVETSASSIISSDATSSTSSTVRQSSQSTLSSSAVNDAPQSPSSPSRSVKRHSNNLFGAGQLRDMRYMRKPASNRTINSNRSVSSTPSESTTGSMTNALIEAYSDNPIRSVSPESPSSPVIPPSNLVPSSPTRSVSSTQEDALGPLPNSSRLSKQLTSGQIQRISVSLEDAIRELEEEAEDQVLVPRTPVLSQHSGSASIREAKSAVALTTDDVNPSTADTAESNNASSTMSWVAEIDRPSSAGGYRSPSPYRAGGSASPVPRVPGYIPGMPRPVTPAREADLEDARSLSTTPRASSPLSAYDRTVNSVLPLSASASSLLRQAVNSSPTPYGARPISPHQSVRGIGRSTPEDRLRNGTNSTDYSPSSSHWRRPSSPLSTNSAGFQSLNGGSRPSTPSNVTWNVPGKSTQNTQNSRPLGRNGTLLGHSKVQSGTDTEDNSDSIDRQATIRSRPSLTKATSDDFTNKESRNKFLSNGSTLTASALAFVDYDPTETNLPNGVLSPSYDAGRFSSSTSVAENVNTEEKGLPSLLTPPSSPFAQKFNSNPLFFSSLSNNSSRSSLVSAGSSYHSWEEENNVGVGFIRSPDRIGPVWHDVSTSAGPSSHNSLGGRGQSASDDPENILRQYTGLSKADLRSIQDKLIDATQNRSKNQEVRAPSTLRRRRPSTAQSFHSNGQPSRTTSPAPVYDFQWNANTENAIKANELLNSMVDSIKLTAELERTESENTEVELAPPPPIIAPLPTSSPGRRNKDLADILFGSSEAEPVPVIPEIVQLPSPVEQVNDTAETGEHQEEEVKDTPDTPKEPSQTIKGESRNLELPSIHDPVDTPKDHPPDLDLVRQVQERTEAAMAQLRRSPQQGRFPTSGPHMTKKKIHLQDISGPLLVQSSTSIDKIPNLPTSPNKTVPYDSQRTVKLSFSKRLRNTLRSKNAPNGDEITPWTLDNGSASSANSFRVGDRSLSPSKTSPLGPGSVTDLHSQPKGPTVSPPASAGPNLKSFMSRFRKKTGTATDSESKNGTSSIVAPVSPSQTSSSIDGRRSLQLPSNSTPLLARSGSVSHVVTLMAPSMSRQTTETPTINASSPVPPVPPQSTEPAALKQFYEAAQSLGLDQSALNDFLARSHSSVKSSDFTSSEKAFLDPPRATSPPLIPEVLIERAPLDLTRSNTLRQYTSSPASATPRRVREIADTHGNYRNTIVRRTIIYPSANGSTPDVASLVRKSSKSQRRTSNTSMLSNRSIHDRVPTPPPLRAKRQSVDPSPPVPTLPVNFTRSRPSSRLAPETPVDRMNSPYESFYDMYSGDRSASVHSPDLIDHPKTPLDDGLPEMEEGQALEVIELANGETIWSIVNGLRADDAESFYPRRGSIDSEYSTMPPHDGENEQLFFKEHARTGSKSSSISNYSRRKVVTAPRPETKVFYSSSANIARLIEQLSQNTEAATFNIKPKESSSSSGGMPGHSHSGSLPGSVQTDSDLSAHWTVEERLERMLDTVNSAI</sequence>
<feature type="region of interest" description="Disordered" evidence="1">
    <location>
        <begin position="999"/>
        <end position="1157"/>
    </location>
</feature>
<comment type="caution">
    <text evidence="2">The sequence shown here is derived from an EMBL/GenBank/DDBJ whole genome shotgun (WGS) entry which is preliminary data.</text>
</comment>
<feature type="region of interest" description="Disordered" evidence="1">
    <location>
        <begin position="120"/>
        <end position="204"/>
    </location>
</feature>
<feature type="region of interest" description="Disordered" evidence="1">
    <location>
        <begin position="1"/>
        <end position="31"/>
    </location>
</feature>
<feature type="region of interest" description="Disordered" evidence="1">
    <location>
        <begin position="1175"/>
        <end position="1198"/>
    </location>
</feature>